<evidence type="ECO:0000313" key="3">
    <source>
        <dbReference type="EMBL" id="QHN64666.1"/>
    </source>
</evidence>
<dbReference type="InterPro" id="IPR020459">
    <property type="entry name" value="AMP-binding"/>
</dbReference>
<dbReference type="EMBL" id="CP029149">
    <property type="protein sequence ID" value="QHN64666.1"/>
    <property type="molecule type" value="Genomic_DNA"/>
</dbReference>
<name>A0A6P1QR73_9FLAO</name>
<evidence type="ECO:0000256" key="2">
    <source>
        <dbReference type="ARBA" id="ARBA00022840"/>
    </source>
</evidence>
<keyword evidence="2" id="KW-0067">ATP-binding</keyword>
<dbReference type="Proteomes" id="UP000464318">
    <property type="component" value="Chromosome"/>
</dbReference>
<dbReference type="GO" id="GO:0004467">
    <property type="term" value="F:long-chain fatty acid-CoA ligase activity"/>
    <property type="evidence" value="ECO:0007669"/>
    <property type="project" value="TreeGrafter"/>
</dbReference>
<dbReference type="KEGG" id="bcad:DBX24_01540"/>
<dbReference type="Pfam" id="PF23562">
    <property type="entry name" value="AMP-binding_C_3"/>
    <property type="match status" value="1"/>
</dbReference>
<gene>
    <name evidence="3" type="ORF">DBX24_01540</name>
</gene>
<dbReference type="InterPro" id="IPR042099">
    <property type="entry name" value="ANL_N_sf"/>
</dbReference>
<proteinExistence type="predicted"/>
<accession>A0A6P1QR73</accession>
<dbReference type="Gene3D" id="3.40.50.12780">
    <property type="entry name" value="N-terminal domain of ligase-like"/>
    <property type="match status" value="1"/>
</dbReference>
<dbReference type="SUPFAM" id="SSF56801">
    <property type="entry name" value="Acetyl-CoA synthetase-like"/>
    <property type="match status" value="1"/>
</dbReference>
<evidence type="ECO:0000313" key="4">
    <source>
        <dbReference type="Proteomes" id="UP000464318"/>
    </source>
</evidence>
<dbReference type="Pfam" id="PF00501">
    <property type="entry name" value="AMP-binding"/>
    <property type="match status" value="1"/>
</dbReference>
<keyword evidence="1" id="KW-0547">Nucleotide-binding</keyword>
<dbReference type="PANTHER" id="PTHR43272">
    <property type="entry name" value="LONG-CHAIN-FATTY-ACID--COA LIGASE"/>
    <property type="match status" value="1"/>
</dbReference>
<dbReference type="InterPro" id="IPR020845">
    <property type="entry name" value="AMP-binding_CS"/>
</dbReference>
<dbReference type="RefSeq" id="WP_160223762.1">
    <property type="nucleotide sequence ID" value="NZ_CP029149.1"/>
</dbReference>
<dbReference type="GO" id="GO:0016020">
    <property type="term" value="C:membrane"/>
    <property type="evidence" value="ECO:0007669"/>
    <property type="project" value="TreeGrafter"/>
</dbReference>
<dbReference type="CDD" id="cd05907">
    <property type="entry name" value="VL_LC_FACS_like"/>
    <property type="match status" value="1"/>
</dbReference>
<dbReference type="PRINTS" id="PR00154">
    <property type="entry name" value="AMPBINDING"/>
</dbReference>
<dbReference type="OrthoDB" id="9803968at2"/>
<reference evidence="3 4" key="1">
    <citation type="submission" date="2018-04" db="EMBL/GenBank/DDBJ databases">
        <title>Characteristic and Complete Genome Sequencing of A Novel Member of Infective Endocarditis Causative Bacteria: Bergeyella cardium QL-PH.</title>
        <authorList>
            <person name="Pan H."/>
            <person name="Sun E."/>
            <person name="Zhang Y."/>
        </authorList>
    </citation>
    <scope>NUCLEOTIDE SEQUENCE [LARGE SCALE GENOMIC DNA]</scope>
    <source>
        <strain evidence="3 4">HPQL</strain>
    </source>
</reference>
<evidence type="ECO:0000256" key="1">
    <source>
        <dbReference type="ARBA" id="ARBA00022741"/>
    </source>
</evidence>
<dbReference type="PROSITE" id="PS00455">
    <property type="entry name" value="AMP_BINDING"/>
    <property type="match status" value="1"/>
</dbReference>
<dbReference type="AlphaFoldDB" id="A0A6P1QR73"/>
<sequence>MNLTEFLNANVQKFPLNPAIGFKKKDEWKSINWKQFRTLVFKTANALKNAGISPGDKVAIYSDNSAEWITFDLAVMALGAVTIPIYATNNTEQTQYIINDAEVKIILAGAQDHYDVCYNLLPNCPTLRQIIVAKKLVWIKKEYSQYLEDFILDADETLDIIPRTDDDLATIIYTSGTTGTPKGVMLTHGNLTKAFDAHMKYFKFKNFEREHSLAFLPLSHVFERSWTLLVLSFGAKVSFLENPKLIAHTLPEVKPTMMCVVPRFYQKIYNGINELVVSGSPLKKKIFFWSMSVGSRVAELKRLQKSVPFSLKLKNVLANTLVFGKIKNKLGGKLWFSPCGGASLDAEISKFFDAMGLHITVGYGMTETTATVTCFPFTQYEHGSAGEPMECQVKIGENNEILVKGTGVMKGYYKQPEETAKVFTEDGWLRTGDAGYISETGNLYITDRIKDLMKTSNGKYIAPQPIENLLCKNNLIAQVMLIAEGKPFVTAIISPNFEALEQYAQKQNITYKNHKELVENEKIRNLYTQIITDLQKDLNGYEKVKKFTLMPYEFDIESGEITPTLKIKRNIVTHKYAELIDQMYQH</sequence>
<keyword evidence="4" id="KW-1185">Reference proteome</keyword>
<dbReference type="InterPro" id="IPR000873">
    <property type="entry name" value="AMP-dep_synth/lig_dom"/>
</dbReference>
<dbReference type="GO" id="GO:0005524">
    <property type="term" value="F:ATP binding"/>
    <property type="evidence" value="ECO:0007669"/>
    <property type="project" value="UniProtKB-KW"/>
</dbReference>
<protein>
    <submittedName>
        <fullName evidence="3">AMP-binding protein</fullName>
    </submittedName>
</protein>
<organism evidence="3 4">
    <name type="scientific">Bergeyella cardium</name>
    <dbReference type="NCBI Taxonomy" id="1585976"/>
    <lineage>
        <taxon>Bacteria</taxon>
        <taxon>Pseudomonadati</taxon>
        <taxon>Bacteroidota</taxon>
        <taxon>Flavobacteriia</taxon>
        <taxon>Flavobacteriales</taxon>
        <taxon>Weeksellaceae</taxon>
        <taxon>Bergeyella</taxon>
    </lineage>
</organism>
<dbReference type="PANTHER" id="PTHR43272:SF33">
    <property type="entry name" value="AMP-BINDING DOMAIN-CONTAINING PROTEIN-RELATED"/>
    <property type="match status" value="1"/>
</dbReference>